<comment type="caution">
    <text evidence="2">The sequence shown here is derived from an EMBL/GenBank/DDBJ whole genome shotgun (WGS) entry which is preliminary data.</text>
</comment>
<reference evidence="2 3" key="1">
    <citation type="submission" date="2023-06" db="EMBL/GenBank/DDBJ databases">
        <title>Alteromonas sp. ASW11-36 isolated from intertidal sand.</title>
        <authorList>
            <person name="Li Y."/>
        </authorList>
    </citation>
    <scope>NUCLEOTIDE SEQUENCE [LARGE SCALE GENOMIC DNA]</scope>
    <source>
        <strain evidence="2 3">ASW11-36</strain>
    </source>
</reference>
<evidence type="ECO:0000313" key="2">
    <source>
        <dbReference type="EMBL" id="MDM7859144.1"/>
    </source>
</evidence>
<organism evidence="2 3">
    <name type="scientific">Alteromonas arenosi</name>
    <dbReference type="NCBI Taxonomy" id="3055817"/>
    <lineage>
        <taxon>Bacteria</taxon>
        <taxon>Pseudomonadati</taxon>
        <taxon>Pseudomonadota</taxon>
        <taxon>Gammaproteobacteria</taxon>
        <taxon>Alteromonadales</taxon>
        <taxon>Alteromonadaceae</taxon>
        <taxon>Alteromonas/Salinimonas group</taxon>
        <taxon>Alteromonas</taxon>
    </lineage>
</organism>
<dbReference type="Proteomes" id="UP001234343">
    <property type="component" value="Unassembled WGS sequence"/>
</dbReference>
<feature type="transmembrane region" description="Helical" evidence="1">
    <location>
        <begin position="36"/>
        <end position="56"/>
    </location>
</feature>
<evidence type="ECO:0000313" key="3">
    <source>
        <dbReference type="Proteomes" id="UP001234343"/>
    </source>
</evidence>
<dbReference type="SMART" id="SM00028">
    <property type="entry name" value="TPR"/>
    <property type="match status" value="4"/>
</dbReference>
<sequence length="360" mass="39259">MSVVNQMLKDLEQRQADEHGVSAVYQPSSKSKQVPLSWVIVIVLLLLMAGMVGWYLHSNQTHPSVKEHASQSEQQTLVTEVANAKPMAVKTDPEAEQQEQLATVEPIDGTVLESVTTTVSDAMLEPAENAQIAPEPVAVQVSEMPVNIRSDDEVVVETPSAFSKQSATGNSDASSLRDRAQAAVRSGQDELAIQLLEQLIVQEPTNTAARKKLAALLFAQGQVVRARVVLDAGVQLYPQDASMRLMLARLLEQQQQTQAAFAILNPEGTLTSINAEYLGVRAAMADQLGEYAIAFEDYMRLTQLQPEQARWWLGLAISSERVGASAQALAAYQQAASMNQLSRDVQRFVQQRISLLVGAQ</sequence>
<protein>
    <submittedName>
        <fullName evidence="2">Tetratricopeptide repeat protein</fullName>
    </submittedName>
</protein>
<accession>A0ABT7ST27</accession>
<keyword evidence="1" id="KW-0472">Membrane</keyword>
<evidence type="ECO:0000256" key="1">
    <source>
        <dbReference type="SAM" id="Phobius"/>
    </source>
</evidence>
<dbReference type="InterPro" id="IPR011990">
    <property type="entry name" value="TPR-like_helical_dom_sf"/>
</dbReference>
<proteinExistence type="predicted"/>
<dbReference type="SUPFAM" id="SSF48452">
    <property type="entry name" value="TPR-like"/>
    <property type="match status" value="1"/>
</dbReference>
<gene>
    <name evidence="2" type="ORF">QTP81_00820</name>
</gene>
<keyword evidence="1" id="KW-1133">Transmembrane helix</keyword>
<dbReference type="Pfam" id="PF14559">
    <property type="entry name" value="TPR_19"/>
    <property type="match status" value="1"/>
</dbReference>
<keyword evidence="3" id="KW-1185">Reference proteome</keyword>
<keyword evidence="1" id="KW-0812">Transmembrane</keyword>
<dbReference type="EMBL" id="JAUCBP010000001">
    <property type="protein sequence ID" value="MDM7859144.1"/>
    <property type="molecule type" value="Genomic_DNA"/>
</dbReference>
<name>A0ABT7ST27_9ALTE</name>
<dbReference type="InterPro" id="IPR019734">
    <property type="entry name" value="TPR_rpt"/>
</dbReference>
<dbReference type="Gene3D" id="1.25.40.10">
    <property type="entry name" value="Tetratricopeptide repeat domain"/>
    <property type="match status" value="2"/>
</dbReference>
<dbReference type="RefSeq" id="WP_289363052.1">
    <property type="nucleotide sequence ID" value="NZ_JAUCBP010000001.1"/>
</dbReference>